<dbReference type="GO" id="GO:0035999">
    <property type="term" value="P:tetrahydrofolate interconversion"/>
    <property type="evidence" value="ECO:0007669"/>
    <property type="project" value="TreeGrafter"/>
</dbReference>
<dbReference type="InterPro" id="IPR004620">
    <property type="entry name" value="MTHF_reductase_bac"/>
</dbReference>
<dbReference type="GO" id="GO:0005829">
    <property type="term" value="C:cytosol"/>
    <property type="evidence" value="ECO:0007669"/>
    <property type="project" value="InterPro"/>
</dbReference>
<dbReference type="PANTHER" id="PTHR45754">
    <property type="entry name" value="METHYLENETETRAHYDROFOLATE REDUCTASE"/>
    <property type="match status" value="1"/>
</dbReference>
<sequence length="287" mass="31308">MQLHTLFHGPRPVFSLEIFPPKKSGSIETIYATLDSLKTLSPDFISVTYGAGGNTADTSTVEIARHIKNELGIEPLAHLTCVASTKGQVDERIRQLRDAGVENVLALRGDINPDVPVAKDFAHASDLARVIKAAGFNVVGACYPEGHYENKTLETDIDNLKYKIDAGVTHLITQLFFDNTLFYRFLDLAAKRGVTVPIEAGVMPIVNTNQIKKTVVLSGASLPPKFTKMVSKYDTDSEALFQAGVEYAIEQINDLLSHGAAGVHVYTMNNPRVAKLVYEGIRPALGR</sequence>
<comment type="similarity">
    <text evidence="3 12">Belongs to the methylenetetrahydrofolate reductase family.</text>
</comment>
<keyword evidence="7 12" id="KW-0560">Oxidoreductase</keyword>
<dbReference type="CDD" id="cd00537">
    <property type="entry name" value="MTHFR"/>
    <property type="match status" value="1"/>
</dbReference>
<keyword evidence="5 12" id="KW-0285">Flavoprotein</keyword>
<comment type="caution">
    <text evidence="13">The sequence shown here is derived from an EMBL/GenBank/DDBJ whole genome shotgun (WGS) entry which is preliminary data.</text>
</comment>
<organism evidence="13 14">
    <name type="scientific">Candidatus Aphodoplasma excrementigallinarum</name>
    <dbReference type="NCBI Taxonomy" id="2840673"/>
    <lineage>
        <taxon>Bacteria</taxon>
        <taxon>Bacillati</taxon>
        <taxon>Bacillota</taxon>
        <taxon>Clostridia</taxon>
        <taxon>Eubacteriales</taxon>
        <taxon>Candidatus Aphodoplasma</taxon>
    </lineage>
</organism>
<evidence type="ECO:0000256" key="6">
    <source>
        <dbReference type="ARBA" id="ARBA00022827"/>
    </source>
</evidence>
<comment type="pathway">
    <text evidence="10">Amino-acid biosynthesis; L-methionine biosynthesis via de novo pathway.</text>
</comment>
<gene>
    <name evidence="13" type="primary">metF</name>
    <name evidence="13" type="ORF">IAC74_05860</name>
</gene>
<evidence type="ECO:0000313" key="14">
    <source>
        <dbReference type="Proteomes" id="UP000886743"/>
    </source>
</evidence>
<name>A0A9D1SZT8_9FIRM</name>
<dbReference type="Proteomes" id="UP000886743">
    <property type="component" value="Unassembled WGS sequence"/>
</dbReference>
<reference evidence="13" key="1">
    <citation type="submission" date="2020-10" db="EMBL/GenBank/DDBJ databases">
        <authorList>
            <person name="Gilroy R."/>
        </authorList>
    </citation>
    <scope>NUCLEOTIDE SEQUENCE</scope>
    <source>
        <strain evidence="13">4920</strain>
    </source>
</reference>
<comment type="pathway">
    <text evidence="2 12">One-carbon metabolism; tetrahydrofolate interconversion.</text>
</comment>
<evidence type="ECO:0000256" key="2">
    <source>
        <dbReference type="ARBA" id="ARBA00004777"/>
    </source>
</evidence>
<evidence type="ECO:0000256" key="5">
    <source>
        <dbReference type="ARBA" id="ARBA00022630"/>
    </source>
</evidence>
<evidence type="ECO:0000256" key="8">
    <source>
        <dbReference type="ARBA" id="ARBA00023027"/>
    </source>
</evidence>
<dbReference type="EMBL" id="DVOF01000170">
    <property type="protein sequence ID" value="HIV03083.1"/>
    <property type="molecule type" value="Genomic_DNA"/>
</dbReference>
<dbReference type="InterPro" id="IPR003171">
    <property type="entry name" value="Mehydrof_redctse-like"/>
</dbReference>
<comment type="cofactor">
    <cofactor evidence="1 12">
        <name>FAD</name>
        <dbReference type="ChEBI" id="CHEBI:57692"/>
    </cofactor>
</comment>
<evidence type="ECO:0000256" key="7">
    <source>
        <dbReference type="ARBA" id="ARBA00023002"/>
    </source>
</evidence>
<dbReference type="PANTHER" id="PTHR45754:SF3">
    <property type="entry name" value="METHYLENETETRAHYDROFOLATE REDUCTASE (NADPH)"/>
    <property type="match status" value="1"/>
</dbReference>
<dbReference type="GO" id="GO:0009086">
    <property type="term" value="P:methionine biosynthetic process"/>
    <property type="evidence" value="ECO:0007669"/>
    <property type="project" value="UniProtKB-KW"/>
</dbReference>
<dbReference type="Gene3D" id="3.20.20.220">
    <property type="match status" value="1"/>
</dbReference>
<evidence type="ECO:0000256" key="10">
    <source>
        <dbReference type="ARBA" id="ARBA00034478"/>
    </source>
</evidence>
<keyword evidence="9" id="KW-0486">Methionine biosynthesis</keyword>
<keyword evidence="4" id="KW-0028">Amino-acid biosynthesis</keyword>
<dbReference type="Pfam" id="PF02219">
    <property type="entry name" value="MTHFR"/>
    <property type="match status" value="1"/>
</dbReference>
<evidence type="ECO:0000313" key="13">
    <source>
        <dbReference type="EMBL" id="HIV03083.1"/>
    </source>
</evidence>
<dbReference type="SUPFAM" id="SSF51730">
    <property type="entry name" value="FAD-linked oxidoreductase"/>
    <property type="match status" value="1"/>
</dbReference>
<evidence type="ECO:0000256" key="1">
    <source>
        <dbReference type="ARBA" id="ARBA00001974"/>
    </source>
</evidence>
<reference evidence="13" key="2">
    <citation type="journal article" date="2021" name="PeerJ">
        <title>Extensive microbial diversity within the chicken gut microbiome revealed by metagenomics and culture.</title>
        <authorList>
            <person name="Gilroy R."/>
            <person name="Ravi A."/>
            <person name="Getino M."/>
            <person name="Pursley I."/>
            <person name="Horton D.L."/>
            <person name="Alikhan N.F."/>
            <person name="Baker D."/>
            <person name="Gharbi K."/>
            <person name="Hall N."/>
            <person name="Watson M."/>
            <person name="Adriaenssens E.M."/>
            <person name="Foster-Nyarko E."/>
            <person name="Jarju S."/>
            <person name="Secka A."/>
            <person name="Antonio M."/>
            <person name="Oren A."/>
            <person name="Chaudhuri R.R."/>
            <person name="La Ragione R."/>
            <person name="Hildebrand F."/>
            <person name="Pallen M.J."/>
        </authorList>
    </citation>
    <scope>NUCLEOTIDE SEQUENCE</scope>
    <source>
        <strain evidence="13">4920</strain>
    </source>
</reference>
<dbReference type="AlphaFoldDB" id="A0A9D1SZT8"/>
<comment type="catalytic activity">
    <reaction evidence="11">
        <text>(6S)-5-methyl-5,6,7,8-tetrahydrofolate + NAD(+) = (6R)-5,10-methylene-5,6,7,8-tetrahydrofolate + NADH + H(+)</text>
        <dbReference type="Rhea" id="RHEA:19821"/>
        <dbReference type="ChEBI" id="CHEBI:15378"/>
        <dbReference type="ChEBI" id="CHEBI:15636"/>
        <dbReference type="ChEBI" id="CHEBI:18608"/>
        <dbReference type="ChEBI" id="CHEBI:57540"/>
        <dbReference type="ChEBI" id="CHEBI:57945"/>
        <dbReference type="EC" id="1.5.1.54"/>
    </reaction>
    <physiologicalReaction direction="right-to-left" evidence="11">
        <dbReference type="Rhea" id="RHEA:19823"/>
    </physiologicalReaction>
</comment>
<keyword evidence="6 12" id="KW-0274">FAD</keyword>
<evidence type="ECO:0000256" key="3">
    <source>
        <dbReference type="ARBA" id="ARBA00006743"/>
    </source>
</evidence>
<evidence type="ECO:0000256" key="11">
    <source>
        <dbReference type="ARBA" id="ARBA00048628"/>
    </source>
</evidence>
<accession>A0A9D1SZT8</accession>
<dbReference type="InterPro" id="IPR029041">
    <property type="entry name" value="FAD-linked_oxidoreductase-like"/>
</dbReference>
<evidence type="ECO:0000256" key="12">
    <source>
        <dbReference type="RuleBase" id="RU003862"/>
    </source>
</evidence>
<dbReference type="GO" id="GO:0071949">
    <property type="term" value="F:FAD binding"/>
    <property type="evidence" value="ECO:0007669"/>
    <property type="project" value="TreeGrafter"/>
</dbReference>
<protein>
    <recommendedName>
        <fullName evidence="12">Methylenetetrahydrofolate reductase</fullName>
        <ecNumber evidence="12">1.5.1.54</ecNumber>
    </recommendedName>
</protein>
<dbReference type="EC" id="1.5.1.54" evidence="12"/>
<proteinExistence type="inferred from homology"/>
<evidence type="ECO:0000256" key="4">
    <source>
        <dbReference type="ARBA" id="ARBA00022605"/>
    </source>
</evidence>
<evidence type="ECO:0000256" key="9">
    <source>
        <dbReference type="ARBA" id="ARBA00023167"/>
    </source>
</evidence>
<dbReference type="GO" id="GO:0106312">
    <property type="term" value="F:methylenetetrahydrofolate reductase (NADH) activity"/>
    <property type="evidence" value="ECO:0007669"/>
    <property type="project" value="UniProtKB-EC"/>
</dbReference>
<dbReference type="NCBIfam" id="TIGR00676">
    <property type="entry name" value="fadh2"/>
    <property type="match status" value="1"/>
</dbReference>
<keyword evidence="8" id="KW-0520">NAD</keyword>